<comment type="subcellular location">
    <subcellularLocation>
        <location evidence="1">Membrane</location>
        <topology evidence="1">Single-pass type I membrane protein</topology>
    </subcellularLocation>
</comment>
<evidence type="ECO:0000256" key="13">
    <source>
        <dbReference type="ARBA" id="ARBA00023170"/>
    </source>
</evidence>
<gene>
    <name evidence="20" type="primary">BMPR2</name>
</gene>
<feature type="compositionally biased region" description="Polar residues" evidence="15">
    <location>
        <begin position="594"/>
        <end position="628"/>
    </location>
</feature>
<reference evidence="20" key="1">
    <citation type="submission" date="2025-08" db="UniProtKB">
        <authorList>
            <consortium name="RefSeq"/>
        </authorList>
    </citation>
    <scope>IDENTIFICATION</scope>
    <source>
        <tissue evidence="20">Sperm</tissue>
    </source>
</reference>
<keyword evidence="6 16" id="KW-0812">Transmembrane</keyword>
<dbReference type="EC" id="2.7.11.30" evidence="3"/>
<dbReference type="PANTHER" id="PTHR23255:SF63">
    <property type="entry name" value="BONE MORPHOGENETIC PROTEIN RECEPTOR TYPE-2"/>
    <property type="match status" value="1"/>
</dbReference>
<dbReference type="FunFam" id="1.10.510.10:FF:000180">
    <property type="entry name" value="Receptor protein serine/threonine kinase"/>
    <property type="match status" value="1"/>
</dbReference>
<organism evidence="19 20">
    <name type="scientific">Petromyzon marinus</name>
    <name type="common">Sea lamprey</name>
    <dbReference type="NCBI Taxonomy" id="7757"/>
    <lineage>
        <taxon>Eukaryota</taxon>
        <taxon>Metazoa</taxon>
        <taxon>Chordata</taxon>
        <taxon>Craniata</taxon>
        <taxon>Vertebrata</taxon>
        <taxon>Cyclostomata</taxon>
        <taxon>Hyperoartia</taxon>
        <taxon>Petromyzontiformes</taxon>
        <taxon>Petromyzontidae</taxon>
        <taxon>Petromyzon</taxon>
    </lineage>
</organism>
<evidence type="ECO:0000256" key="12">
    <source>
        <dbReference type="ARBA" id="ARBA00023136"/>
    </source>
</evidence>
<dbReference type="Gene3D" id="1.10.510.10">
    <property type="entry name" value="Transferase(Phosphotransferase) domain 1"/>
    <property type="match status" value="1"/>
</dbReference>
<dbReference type="PANTHER" id="PTHR23255">
    <property type="entry name" value="TRANSFORMING GROWTH FACTOR-BETA RECEPTOR TYPE I AND II"/>
    <property type="match status" value="1"/>
</dbReference>
<accession>A0AAJ7WMP4</accession>
<dbReference type="InterPro" id="IPR000333">
    <property type="entry name" value="TGFB_receptor"/>
</dbReference>
<evidence type="ECO:0000256" key="7">
    <source>
        <dbReference type="ARBA" id="ARBA00022729"/>
    </source>
</evidence>
<dbReference type="Proteomes" id="UP001318040">
    <property type="component" value="Chromosome 4"/>
</dbReference>
<dbReference type="SUPFAM" id="SSF57302">
    <property type="entry name" value="Snake toxin-like"/>
    <property type="match status" value="1"/>
</dbReference>
<dbReference type="CTD" id="659"/>
<evidence type="ECO:0000256" key="17">
    <source>
        <dbReference type="SAM" id="SignalP"/>
    </source>
</evidence>
<evidence type="ECO:0000313" key="20">
    <source>
        <dbReference type="RefSeq" id="XP_032802178.1"/>
    </source>
</evidence>
<dbReference type="GO" id="GO:0005886">
    <property type="term" value="C:plasma membrane"/>
    <property type="evidence" value="ECO:0007669"/>
    <property type="project" value="TreeGrafter"/>
</dbReference>
<dbReference type="SUPFAM" id="SSF56112">
    <property type="entry name" value="Protein kinase-like (PK-like)"/>
    <property type="match status" value="1"/>
</dbReference>
<dbReference type="InterPro" id="IPR017441">
    <property type="entry name" value="Protein_kinase_ATP_BS"/>
</dbReference>
<evidence type="ECO:0000256" key="10">
    <source>
        <dbReference type="ARBA" id="ARBA00022840"/>
    </source>
</evidence>
<dbReference type="PROSITE" id="PS50011">
    <property type="entry name" value="PROTEIN_KINASE_DOM"/>
    <property type="match status" value="1"/>
</dbReference>
<feature type="binding site" evidence="14">
    <location>
        <position position="236"/>
    </location>
    <ligand>
        <name>ATP</name>
        <dbReference type="ChEBI" id="CHEBI:30616"/>
    </ligand>
</feature>
<evidence type="ECO:0000256" key="9">
    <source>
        <dbReference type="ARBA" id="ARBA00022777"/>
    </source>
</evidence>
<dbReference type="GO" id="GO:0043235">
    <property type="term" value="C:receptor complex"/>
    <property type="evidence" value="ECO:0007669"/>
    <property type="project" value="TreeGrafter"/>
</dbReference>
<proteinExistence type="inferred from homology"/>
<dbReference type="Pfam" id="PF00069">
    <property type="entry name" value="Pkinase"/>
    <property type="match status" value="1"/>
</dbReference>
<dbReference type="Gene3D" id="3.30.200.20">
    <property type="entry name" value="Phosphorylase Kinase, domain 1"/>
    <property type="match status" value="1"/>
</dbReference>
<comment type="similarity">
    <text evidence="2">Belongs to the protein kinase superfamily. TKL Ser/Thr protein kinase family. TGFB receptor subfamily.</text>
</comment>
<keyword evidence="5" id="KW-0808">Transferase</keyword>
<dbReference type="InterPro" id="IPR000719">
    <property type="entry name" value="Prot_kinase_dom"/>
</dbReference>
<feature type="compositionally biased region" description="Polar residues" evidence="15">
    <location>
        <begin position="570"/>
        <end position="586"/>
    </location>
</feature>
<dbReference type="Pfam" id="PF01064">
    <property type="entry name" value="Activin_recp"/>
    <property type="match status" value="1"/>
</dbReference>
<name>A0AAJ7WMP4_PETMA</name>
<evidence type="ECO:0000256" key="11">
    <source>
        <dbReference type="ARBA" id="ARBA00022989"/>
    </source>
</evidence>
<keyword evidence="8 14" id="KW-0547">Nucleotide-binding</keyword>
<dbReference type="PROSITE" id="PS00107">
    <property type="entry name" value="PROTEIN_KINASE_ATP"/>
    <property type="match status" value="1"/>
</dbReference>
<keyword evidence="9" id="KW-0418">Kinase</keyword>
<feature type="chain" id="PRO_5042574282" description="receptor protein serine/threonine kinase" evidence="17">
    <location>
        <begin position="17"/>
        <end position="1062"/>
    </location>
</feature>
<evidence type="ECO:0000313" key="19">
    <source>
        <dbReference type="Proteomes" id="UP001318040"/>
    </source>
</evidence>
<feature type="region of interest" description="Disordered" evidence="15">
    <location>
        <begin position="863"/>
        <end position="921"/>
    </location>
</feature>
<dbReference type="AlphaFoldDB" id="A0AAJ7WMP4"/>
<evidence type="ECO:0000256" key="14">
    <source>
        <dbReference type="PROSITE-ProRule" id="PRU10141"/>
    </source>
</evidence>
<dbReference type="Gene3D" id="2.10.60.10">
    <property type="entry name" value="CD59"/>
    <property type="match status" value="1"/>
</dbReference>
<feature type="compositionally biased region" description="Polar residues" evidence="15">
    <location>
        <begin position="879"/>
        <end position="889"/>
    </location>
</feature>
<evidence type="ECO:0000256" key="6">
    <source>
        <dbReference type="ARBA" id="ARBA00022692"/>
    </source>
</evidence>
<dbReference type="KEGG" id="pmrn:116938739"/>
<feature type="region of interest" description="Disordered" evidence="15">
    <location>
        <begin position="562"/>
        <end position="628"/>
    </location>
</feature>
<dbReference type="InterPro" id="IPR011009">
    <property type="entry name" value="Kinase-like_dom_sf"/>
</dbReference>
<keyword evidence="11 16" id="KW-1133">Transmembrane helix</keyword>
<feature type="transmembrane region" description="Helical" evidence="16">
    <location>
        <begin position="156"/>
        <end position="178"/>
    </location>
</feature>
<evidence type="ECO:0000259" key="18">
    <source>
        <dbReference type="PROSITE" id="PS50011"/>
    </source>
</evidence>
<feature type="compositionally biased region" description="Polar residues" evidence="15">
    <location>
        <begin position="692"/>
        <end position="704"/>
    </location>
</feature>
<evidence type="ECO:0000256" key="16">
    <source>
        <dbReference type="SAM" id="Phobius"/>
    </source>
</evidence>
<keyword evidence="13 20" id="KW-0675">Receptor</keyword>
<evidence type="ECO:0000256" key="8">
    <source>
        <dbReference type="ARBA" id="ARBA00022741"/>
    </source>
</evidence>
<evidence type="ECO:0000256" key="4">
    <source>
        <dbReference type="ARBA" id="ARBA00022527"/>
    </source>
</evidence>
<keyword evidence="12 16" id="KW-0472">Membrane</keyword>
<feature type="region of interest" description="Disordered" evidence="15">
    <location>
        <begin position="680"/>
        <end position="706"/>
    </location>
</feature>
<sequence>MAVAAALLLLVVVTLAGLGSPPSVLCRALETVCAWSDSIPSQNPISLGKDDDLILPENGTVLCKGTSNCFGLWAKEENGESRVLKQGCWYHTGESKECTQDACRVTSPPAFVRNGTTRFCCCHAHMCNTNFTEDFADLPYLPTDPSQLVSQSKEEMVIFTLAAICFVAVLTAAAFLFFRLFTGNRKGGFHNIGLIEAPQPESTFDLDSLKLLQVVGRGRYSVVWRGSLDELPVAVKAVAVAHRQYFHNEKDIYRLPLMEHDNIARFVAAEERVASEGHHEYLLILEYYSHGSLSNYLTHHTSDWMSASKLAYSITRGLAYLHTELQRNDQYKPAIAHRDLNSRNVMVKSDGSCVLADFGFAMRLTGQRLVRPGEEDTAALNEVGTVRYMAPEVLEGAVNLHDCESALKQVDVYSLGLIYWEIYMRCSDLFPGESISDYQAAFQAELGNQPTIEDMQVLVSREKQRPKFPDAWKENSLAVRSLKETMEDCWDQDAEARLTAQCAEERITELMMLWDRNRSVSPTVNSTAQASSTAVQNERNLASMWRFPRLGPFQEFSSSSYIEDAGQPSEGFQKNLPSDHSSSGTQPAIDAKNRNSINYERQQAQSRAFSPDTSLTSLSASHTQTPGVPTTCLNPILEVAPGAIGQATRSPIVAHVPNPACLHLTEADLKAIKIDPKEADKNLKESSDENLTETSSKQFSGKDTLSSSNPNLLYPLFRLASESSTPAELQPQVCQVPNASAEQASQPLPKQPNLPCRPTSLPFTGLVKARAIPHGDRAGGRASSSGKCNLLQVETGVAKMELQHVAKAQAVVMMVNSNAPRVNGVIPSCSSIAVNAPAMNEAALGAATQALMVEITAEPSTSTKVSGAKFQPQHAEENGLSSQHSSPDESQPLLGRPEKEQQPCPVRDSCSGRDQQSSEHLAADERVAALPSGPNVHLNSNNNNSNMAGVESASTMVGASLDVEATSERPHSLTLSVYDADAENSSSSGEEKPLSGEKIKRRVKTPYLIKQWRPTTWVVSADASGPARSLGGLNGAKAPVAAMLLAEDGGPVVPQSLGGSMV</sequence>
<dbReference type="GO" id="GO:0005024">
    <property type="term" value="F:transforming growth factor beta receptor activity"/>
    <property type="evidence" value="ECO:0007669"/>
    <property type="project" value="TreeGrafter"/>
</dbReference>
<dbReference type="InterPro" id="IPR000472">
    <property type="entry name" value="Activin_recp"/>
</dbReference>
<keyword evidence="10 14" id="KW-0067">ATP-binding</keyword>
<keyword evidence="7 17" id="KW-0732">Signal</keyword>
<evidence type="ECO:0000256" key="15">
    <source>
        <dbReference type="SAM" id="MobiDB-lite"/>
    </source>
</evidence>
<evidence type="ECO:0000256" key="5">
    <source>
        <dbReference type="ARBA" id="ARBA00022679"/>
    </source>
</evidence>
<evidence type="ECO:0000256" key="3">
    <source>
        <dbReference type="ARBA" id="ARBA00012401"/>
    </source>
</evidence>
<evidence type="ECO:0000256" key="1">
    <source>
        <dbReference type="ARBA" id="ARBA00004479"/>
    </source>
</evidence>
<keyword evidence="19" id="KW-1185">Reference proteome</keyword>
<keyword evidence="4" id="KW-0723">Serine/threonine-protein kinase</keyword>
<evidence type="ECO:0000256" key="2">
    <source>
        <dbReference type="ARBA" id="ARBA00009605"/>
    </source>
</evidence>
<dbReference type="CDD" id="cd14054">
    <property type="entry name" value="STKc_BMPR2_AMHR2"/>
    <property type="match status" value="1"/>
</dbReference>
<protein>
    <recommendedName>
        <fullName evidence="3">receptor protein serine/threonine kinase</fullName>
        <ecNumber evidence="3">2.7.11.30</ecNumber>
    </recommendedName>
</protein>
<dbReference type="RefSeq" id="XP_032802178.1">
    <property type="nucleotide sequence ID" value="XM_032946287.1"/>
</dbReference>
<feature type="signal peptide" evidence="17">
    <location>
        <begin position="1"/>
        <end position="16"/>
    </location>
</feature>
<dbReference type="GeneID" id="116938739"/>
<dbReference type="GO" id="GO:0030509">
    <property type="term" value="P:BMP signaling pathway"/>
    <property type="evidence" value="ECO:0007669"/>
    <property type="project" value="TreeGrafter"/>
</dbReference>
<feature type="domain" description="Protein kinase" evidence="18">
    <location>
        <begin position="209"/>
        <end position="511"/>
    </location>
</feature>
<dbReference type="InterPro" id="IPR045860">
    <property type="entry name" value="Snake_toxin-like_sf"/>
</dbReference>
<dbReference type="GO" id="GO:0005524">
    <property type="term" value="F:ATP binding"/>
    <property type="evidence" value="ECO:0007669"/>
    <property type="project" value="UniProtKB-UniRule"/>
</dbReference>